<gene>
    <name evidence="1" type="ORF">CLOSTASPAR_06848</name>
</gene>
<evidence type="ECO:0000313" key="1">
    <source>
        <dbReference type="EMBL" id="EEG51102.1"/>
    </source>
</evidence>
<reference evidence="1 2" key="1">
    <citation type="submission" date="2009-01" db="EMBL/GenBank/DDBJ databases">
        <authorList>
            <person name="Fulton L."/>
            <person name="Clifton S."/>
            <person name="Fulton B."/>
            <person name="Xu J."/>
            <person name="Minx P."/>
            <person name="Pepin K.H."/>
            <person name="Johnson M."/>
            <person name="Bhonagiri V."/>
            <person name="Nash W.E."/>
            <person name="Mardis E.R."/>
            <person name="Wilson R.K."/>
        </authorList>
    </citation>
    <scope>NUCLEOTIDE SEQUENCE [LARGE SCALE GENOMIC DNA]</scope>
    <source>
        <strain evidence="1 2">DSM 15981</strain>
    </source>
</reference>
<dbReference type="AlphaFoldDB" id="C0DC41"/>
<comment type="caution">
    <text evidence="1">The sequence shown here is derived from an EMBL/GenBank/DDBJ whole genome shotgun (WGS) entry which is preliminary data.</text>
</comment>
<dbReference type="Proteomes" id="UP000004756">
    <property type="component" value="Unassembled WGS sequence"/>
</dbReference>
<evidence type="ECO:0000313" key="2">
    <source>
        <dbReference type="Proteomes" id="UP000004756"/>
    </source>
</evidence>
<organism evidence="1 2">
    <name type="scientific">[Clostridium] asparagiforme DSM 15981</name>
    <dbReference type="NCBI Taxonomy" id="518636"/>
    <lineage>
        <taxon>Bacteria</taxon>
        <taxon>Bacillati</taxon>
        <taxon>Bacillota</taxon>
        <taxon>Clostridia</taxon>
        <taxon>Lachnospirales</taxon>
        <taxon>Lachnospiraceae</taxon>
        <taxon>Enterocloster</taxon>
    </lineage>
</organism>
<dbReference type="EMBL" id="ACCJ01000615">
    <property type="protein sequence ID" value="EEG51102.1"/>
    <property type="molecule type" value="Genomic_DNA"/>
</dbReference>
<feature type="non-terminal residue" evidence="1">
    <location>
        <position position="210"/>
    </location>
</feature>
<name>C0DC41_9FIRM</name>
<feature type="non-terminal residue" evidence="1">
    <location>
        <position position="1"/>
    </location>
</feature>
<keyword evidence="2" id="KW-1185">Reference proteome</keyword>
<reference evidence="1 2" key="2">
    <citation type="submission" date="2009-02" db="EMBL/GenBank/DDBJ databases">
        <title>Draft genome sequence of Clostridium asparagiforme (DSM 15981).</title>
        <authorList>
            <person name="Sudarsanam P."/>
            <person name="Ley R."/>
            <person name="Guruge J."/>
            <person name="Turnbaugh P.J."/>
            <person name="Mahowald M."/>
            <person name="Liep D."/>
            <person name="Gordon J."/>
        </authorList>
    </citation>
    <scope>NUCLEOTIDE SEQUENCE [LARGE SCALE GENOMIC DNA]</scope>
    <source>
        <strain evidence="1 2">DSM 15981</strain>
    </source>
</reference>
<proteinExistence type="predicted"/>
<protein>
    <submittedName>
        <fullName evidence="1">Uncharacterized protein</fullName>
    </submittedName>
</protein>
<accession>C0DC41</accession>
<sequence>CGAQMEAVRWMESHPEVFGPCSAREEVLAELETGEALFAEYQRLSQGLKEEFLHFCMGVNGMRITYDPMFKFVFNPGTKPERLEEFISLCLGEKVKILQVIPNESGRLTEGGSLLVMDILVRLLSGALVNVEIQRVGYLFPGARCACYSSDLLMRQYSQVREDKRRAGERFSYHDIKRVYTIVMIQKSTAEFHRCPQEYLHYARQTFNTG</sequence>
<dbReference type="Pfam" id="PF12784">
    <property type="entry name" value="PDDEXK_2"/>
    <property type="match status" value="1"/>
</dbReference>
<dbReference type="RefSeq" id="WP_007720221.1">
    <property type="nucleotide sequence ID" value="NZ_GG657652.1"/>
</dbReference>